<feature type="region of interest" description="Disordered" evidence="1">
    <location>
        <begin position="565"/>
        <end position="651"/>
    </location>
</feature>
<dbReference type="AlphaFoldDB" id="A0AAW0Q9M8"/>
<dbReference type="Proteomes" id="UP001392437">
    <property type="component" value="Unassembled WGS sequence"/>
</dbReference>
<comment type="caution">
    <text evidence="3">The sequence shown here is derived from an EMBL/GenBank/DDBJ whole genome shotgun (WGS) entry which is preliminary data.</text>
</comment>
<proteinExistence type="predicted"/>
<keyword evidence="4" id="KW-1185">Reference proteome</keyword>
<feature type="compositionally biased region" description="Polar residues" evidence="1">
    <location>
        <begin position="586"/>
        <end position="599"/>
    </location>
</feature>
<feature type="transmembrane region" description="Helical" evidence="2">
    <location>
        <begin position="34"/>
        <end position="58"/>
    </location>
</feature>
<name>A0AAW0Q9M8_9PEZI</name>
<organism evidence="3 4">
    <name type="scientific">Apiospora kogelbergensis</name>
    <dbReference type="NCBI Taxonomy" id="1337665"/>
    <lineage>
        <taxon>Eukaryota</taxon>
        <taxon>Fungi</taxon>
        <taxon>Dikarya</taxon>
        <taxon>Ascomycota</taxon>
        <taxon>Pezizomycotina</taxon>
        <taxon>Sordariomycetes</taxon>
        <taxon>Xylariomycetidae</taxon>
        <taxon>Amphisphaeriales</taxon>
        <taxon>Apiosporaceae</taxon>
        <taxon>Apiospora</taxon>
    </lineage>
</organism>
<keyword evidence="2" id="KW-1133">Transmembrane helix</keyword>
<evidence type="ECO:0000313" key="3">
    <source>
        <dbReference type="EMBL" id="KAK8099910.1"/>
    </source>
</evidence>
<evidence type="ECO:0000256" key="1">
    <source>
        <dbReference type="SAM" id="MobiDB-lite"/>
    </source>
</evidence>
<protein>
    <submittedName>
        <fullName evidence="3">Uncharacterized protein</fullName>
    </submittedName>
</protein>
<evidence type="ECO:0000256" key="2">
    <source>
        <dbReference type="SAM" id="Phobius"/>
    </source>
</evidence>
<feature type="transmembrane region" description="Helical" evidence="2">
    <location>
        <begin position="109"/>
        <end position="132"/>
    </location>
</feature>
<gene>
    <name evidence="3" type="ORF">PG999_010284</name>
</gene>
<keyword evidence="2" id="KW-0472">Membrane</keyword>
<keyword evidence="2" id="KW-0812">Transmembrane</keyword>
<dbReference type="EMBL" id="JAQQWP010000009">
    <property type="protein sequence ID" value="KAK8099910.1"/>
    <property type="molecule type" value="Genomic_DNA"/>
</dbReference>
<sequence>MDTDGQVYLGPWTNWSRGSVMGATLTLTREQGNLLIAFTALFVPFVASRFWRVFAILFHQCYSRSDPRDAIHHQRQVVLRNSSSPESGLFSFIRLLWAWRRTTTPNRPWLRVLPVALFSSFSICAFTVAGGFSSMISTAGEVLLRGDDCEIATTADANPLLYVYQCAPLATEERTRDITVSNQTFTTYNYGSMASKDPKQANYTYAVPGINTQYTRPDAGIFKNNNFLLSSMAFHLDQGSVMLNDSAFNPDPAIVRQDGDVTLIFLSGNGLIFVPQADDDWYRATVPNGNISGIHNGQMLGMYRPEEAASPLGCVEQYQWCRDPLRGQCGNLEGIMDALYSAAVWFNLTSKDLEPDRPVIPTKLGSLLIWSFYNTWQAGSALEGLISTLGPSSLASHSMVRQGSVGSLAKNQWQLDVTRWWTILLARFQASYVSTARGRTNSAVSLDDTIRPANEYEWSTCRNQKIRSAQYTSFSVFGLVFTYSMGALIIILSFTIAPILNYLQKRGRYNRYAYLEWQGHTAIQLHRVGQEQFGYGNWVHCDERIPITQPSDTMLAPFDISDPKHPLLARTSNDSSVDETKPETIVQDSSSTEQPLQQESLEHSGDNSRENSTTGVRRAATDAHAHVRRDYNTYTMNEDLDGYQRRPTTAP</sequence>
<reference evidence="3 4" key="1">
    <citation type="submission" date="2023-01" db="EMBL/GenBank/DDBJ databases">
        <title>Analysis of 21 Apiospora genomes using comparative genomics revels a genus with tremendous synthesis potential of carbohydrate active enzymes and secondary metabolites.</title>
        <authorList>
            <person name="Sorensen T."/>
        </authorList>
    </citation>
    <scope>NUCLEOTIDE SEQUENCE [LARGE SCALE GENOMIC DNA]</scope>
    <source>
        <strain evidence="3 4">CBS 117206</strain>
    </source>
</reference>
<accession>A0AAW0Q9M8</accession>
<evidence type="ECO:0000313" key="4">
    <source>
        <dbReference type="Proteomes" id="UP001392437"/>
    </source>
</evidence>
<feature type="transmembrane region" description="Helical" evidence="2">
    <location>
        <begin position="474"/>
        <end position="503"/>
    </location>
</feature>
<feature type="compositionally biased region" description="Basic and acidic residues" evidence="1">
    <location>
        <begin position="619"/>
        <end position="631"/>
    </location>
</feature>
<feature type="compositionally biased region" description="Basic and acidic residues" evidence="1">
    <location>
        <begin position="600"/>
        <end position="609"/>
    </location>
</feature>